<dbReference type="RefSeq" id="WP_106592801.1">
    <property type="nucleotide sequence ID" value="NZ_PYGI01000021.1"/>
</dbReference>
<evidence type="ECO:0000256" key="1">
    <source>
        <dbReference type="ARBA" id="ARBA00001698"/>
    </source>
</evidence>
<keyword evidence="8" id="KW-1003">Cell membrane</keyword>
<keyword evidence="10 18" id="KW-0808">Transferase</keyword>
<dbReference type="GO" id="GO:0005886">
    <property type="term" value="C:plasma membrane"/>
    <property type="evidence" value="ECO:0007669"/>
    <property type="project" value="UniProtKB-SubCell"/>
</dbReference>
<reference evidence="20 21" key="1">
    <citation type="submission" date="2018-03" db="EMBL/GenBank/DDBJ databases">
        <title>Genomic Encyclopedia of Archaeal and Bacterial Type Strains, Phase II (KMG-II): from individual species to whole genera.</title>
        <authorList>
            <person name="Goeker M."/>
        </authorList>
    </citation>
    <scope>NUCLEOTIDE SEQUENCE [LARGE SCALE GENOMIC DNA]</scope>
    <source>
        <strain evidence="20 21">DSM 17586</strain>
    </source>
</reference>
<evidence type="ECO:0000256" key="2">
    <source>
        <dbReference type="ARBA" id="ARBA00004651"/>
    </source>
</evidence>
<keyword evidence="15 19" id="KW-0472">Membrane</keyword>
<evidence type="ECO:0000256" key="6">
    <source>
        <dbReference type="ARBA" id="ARBA00012487"/>
    </source>
</evidence>
<comment type="subcellular location">
    <subcellularLocation>
        <location evidence="2">Cell membrane</location>
        <topology evidence="2">Multi-pass membrane protein</topology>
    </subcellularLocation>
</comment>
<evidence type="ECO:0000256" key="9">
    <source>
        <dbReference type="ARBA" id="ARBA00022516"/>
    </source>
</evidence>
<dbReference type="GO" id="GO:0016024">
    <property type="term" value="P:CDP-diacylglycerol biosynthetic process"/>
    <property type="evidence" value="ECO:0007669"/>
    <property type="project" value="UniProtKB-UniPathway"/>
</dbReference>
<feature type="transmembrane region" description="Helical" evidence="19">
    <location>
        <begin position="201"/>
        <end position="222"/>
    </location>
</feature>
<dbReference type="EC" id="2.7.7.41" evidence="6 18"/>
<evidence type="ECO:0000256" key="7">
    <source>
        <dbReference type="ARBA" id="ARBA00019373"/>
    </source>
</evidence>
<dbReference type="GO" id="GO:0004605">
    <property type="term" value="F:phosphatidate cytidylyltransferase activity"/>
    <property type="evidence" value="ECO:0007669"/>
    <property type="project" value="UniProtKB-EC"/>
</dbReference>
<evidence type="ECO:0000256" key="15">
    <source>
        <dbReference type="ARBA" id="ARBA00023136"/>
    </source>
</evidence>
<keyword evidence="12 18" id="KW-0548">Nucleotidyltransferase</keyword>
<evidence type="ECO:0000256" key="18">
    <source>
        <dbReference type="RuleBase" id="RU003938"/>
    </source>
</evidence>
<evidence type="ECO:0000256" key="14">
    <source>
        <dbReference type="ARBA" id="ARBA00023098"/>
    </source>
</evidence>
<evidence type="ECO:0000256" key="10">
    <source>
        <dbReference type="ARBA" id="ARBA00022679"/>
    </source>
</evidence>
<evidence type="ECO:0000313" key="21">
    <source>
        <dbReference type="Proteomes" id="UP000242133"/>
    </source>
</evidence>
<sequence length="267" mass="28680">MLKQRILTALLLAPLALAALFLLPQQPFEWVAAAVFLYGGWEWGNLCRLPSGLRAGYVLLLGVLMALVGWAAPLQLIVIGFALLFWLAALFMVRGYPASASYCQRGIGLLMGAVVLVPSWYAMTALRAQEQGFALLLMLMLLVWGADIGAYAAGKSFGRNKLLPAVSPGKTREGLFGGLSVCVLVGLGFAVWLELSWLQSVYLLALSVLTGLVSVLGDLFESMLKRERGIKDSGKLLPGHGGILDRIDSLTAAAPVFFAGLYFLYGV</sequence>
<evidence type="ECO:0000256" key="17">
    <source>
        <dbReference type="ARBA" id="ARBA00023264"/>
    </source>
</evidence>
<dbReference type="PANTHER" id="PTHR46382">
    <property type="entry name" value="PHOSPHATIDATE CYTIDYLYLTRANSFERASE"/>
    <property type="match status" value="1"/>
</dbReference>
<keyword evidence="21" id="KW-1185">Reference proteome</keyword>
<keyword evidence="9" id="KW-0444">Lipid biosynthesis</keyword>
<gene>
    <name evidence="20" type="ORF">CLV44_12154</name>
</gene>
<name>A0A2P8ER76_9GAMM</name>
<dbReference type="EMBL" id="PYGI01000021">
    <property type="protein sequence ID" value="PSL11945.1"/>
    <property type="molecule type" value="Genomic_DNA"/>
</dbReference>
<dbReference type="Pfam" id="PF01148">
    <property type="entry name" value="CTP_transf_1"/>
    <property type="match status" value="1"/>
</dbReference>
<comment type="pathway">
    <text evidence="4">Lipid metabolism.</text>
</comment>
<keyword evidence="17" id="KW-1208">Phospholipid metabolism</keyword>
<dbReference type="PROSITE" id="PS01315">
    <property type="entry name" value="CDS"/>
    <property type="match status" value="1"/>
</dbReference>
<dbReference type="AlphaFoldDB" id="A0A2P8ER76"/>
<evidence type="ECO:0000256" key="5">
    <source>
        <dbReference type="ARBA" id="ARBA00010185"/>
    </source>
</evidence>
<proteinExistence type="inferred from homology"/>
<evidence type="ECO:0000256" key="3">
    <source>
        <dbReference type="ARBA" id="ARBA00005119"/>
    </source>
</evidence>
<comment type="similarity">
    <text evidence="5 18">Belongs to the CDS family.</text>
</comment>
<keyword evidence="16" id="KW-0594">Phospholipid biosynthesis</keyword>
<organism evidence="20 21">
    <name type="scientific">Marinobacterium halophilum</name>
    <dbReference type="NCBI Taxonomy" id="267374"/>
    <lineage>
        <taxon>Bacteria</taxon>
        <taxon>Pseudomonadati</taxon>
        <taxon>Pseudomonadota</taxon>
        <taxon>Gammaproteobacteria</taxon>
        <taxon>Oceanospirillales</taxon>
        <taxon>Oceanospirillaceae</taxon>
        <taxon>Marinobacterium</taxon>
    </lineage>
</organism>
<keyword evidence="13 19" id="KW-1133">Transmembrane helix</keyword>
<feature type="transmembrane region" description="Helical" evidence="19">
    <location>
        <begin position="174"/>
        <end position="195"/>
    </location>
</feature>
<evidence type="ECO:0000313" key="20">
    <source>
        <dbReference type="EMBL" id="PSL11945.1"/>
    </source>
</evidence>
<dbReference type="UniPathway" id="UPA00557">
    <property type="reaction ID" value="UER00614"/>
</dbReference>
<evidence type="ECO:0000256" key="19">
    <source>
        <dbReference type="SAM" id="Phobius"/>
    </source>
</evidence>
<evidence type="ECO:0000256" key="4">
    <source>
        <dbReference type="ARBA" id="ARBA00005189"/>
    </source>
</evidence>
<evidence type="ECO:0000256" key="13">
    <source>
        <dbReference type="ARBA" id="ARBA00022989"/>
    </source>
</evidence>
<feature type="transmembrane region" description="Helical" evidence="19">
    <location>
        <begin position="57"/>
        <end position="90"/>
    </location>
</feature>
<comment type="caution">
    <text evidence="20">The sequence shown here is derived from an EMBL/GenBank/DDBJ whole genome shotgun (WGS) entry which is preliminary data.</text>
</comment>
<evidence type="ECO:0000256" key="16">
    <source>
        <dbReference type="ARBA" id="ARBA00023209"/>
    </source>
</evidence>
<comment type="pathway">
    <text evidence="3 18">Phospholipid metabolism; CDP-diacylglycerol biosynthesis; CDP-diacylglycerol from sn-glycerol 3-phosphate: step 3/3.</text>
</comment>
<dbReference type="PANTHER" id="PTHR46382:SF1">
    <property type="entry name" value="PHOSPHATIDATE CYTIDYLYLTRANSFERASE"/>
    <property type="match status" value="1"/>
</dbReference>
<protein>
    <recommendedName>
        <fullName evidence="7 18">Phosphatidate cytidylyltransferase</fullName>
        <ecNumber evidence="6 18">2.7.7.41</ecNumber>
    </recommendedName>
</protein>
<dbReference type="OrthoDB" id="9799199at2"/>
<keyword evidence="14" id="KW-0443">Lipid metabolism</keyword>
<accession>A0A2P8ER76</accession>
<keyword evidence="11 18" id="KW-0812">Transmembrane</keyword>
<dbReference type="InterPro" id="IPR000374">
    <property type="entry name" value="PC_trans"/>
</dbReference>
<evidence type="ECO:0000256" key="8">
    <source>
        <dbReference type="ARBA" id="ARBA00022475"/>
    </source>
</evidence>
<dbReference type="Proteomes" id="UP000242133">
    <property type="component" value="Unassembled WGS sequence"/>
</dbReference>
<evidence type="ECO:0000256" key="12">
    <source>
        <dbReference type="ARBA" id="ARBA00022695"/>
    </source>
</evidence>
<comment type="catalytic activity">
    <reaction evidence="1 18">
        <text>a 1,2-diacyl-sn-glycero-3-phosphate + CTP + H(+) = a CDP-1,2-diacyl-sn-glycerol + diphosphate</text>
        <dbReference type="Rhea" id="RHEA:16229"/>
        <dbReference type="ChEBI" id="CHEBI:15378"/>
        <dbReference type="ChEBI" id="CHEBI:33019"/>
        <dbReference type="ChEBI" id="CHEBI:37563"/>
        <dbReference type="ChEBI" id="CHEBI:58332"/>
        <dbReference type="ChEBI" id="CHEBI:58608"/>
        <dbReference type="EC" id="2.7.7.41"/>
    </reaction>
</comment>
<evidence type="ECO:0000256" key="11">
    <source>
        <dbReference type="ARBA" id="ARBA00022692"/>
    </source>
</evidence>
<feature type="transmembrane region" description="Helical" evidence="19">
    <location>
        <begin position="133"/>
        <end position="153"/>
    </location>
</feature>
<feature type="transmembrane region" description="Helical" evidence="19">
    <location>
        <begin position="102"/>
        <end position="121"/>
    </location>
</feature>